<dbReference type="InterPro" id="IPR036291">
    <property type="entry name" value="NAD(P)-bd_dom_sf"/>
</dbReference>
<dbReference type="OrthoDB" id="1933717at2759"/>
<reference evidence="4" key="2">
    <citation type="submission" date="2015-01" db="EMBL/GenBank/DDBJ databases">
        <title>Evolutionary Origins and Diversification of the Mycorrhizal Mutualists.</title>
        <authorList>
            <consortium name="DOE Joint Genome Institute"/>
            <consortium name="Mycorrhizal Genomics Consortium"/>
            <person name="Kohler A."/>
            <person name="Kuo A."/>
            <person name="Nagy L.G."/>
            <person name="Floudas D."/>
            <person name="Copeland A."/>
            <person name="Barry K.W."/>
            <person name="Cichocki N."/>
            <person name="Veneault-Fourrey C."/>
            <person name="LaButti K."/>
            <person name="Lindquist E.A."/>
            <person name="Lipzen A."/>
            <person name="Lundell T."/>
            <person name="Morin E."/>
            <person name="Murat C."/>
            <person name="Riley R."/>
            <person name="Ohm R."/>
            <person name="Sun H."/>
            <person name="Tunlid A."/>
            <person name="Henrissat B."/>
            <person name="Grigoriev I.V."/>
            <person name="Hibbett D.S."/>
            <person name="Martin F."/>
        </authorList>
    </citation>
    <scope>NUCLEOTIDE SEQUENCE [LARGE SCALE GENOMIC DNA]</scope>
    <source>
        <strain evidence="4">MAFF 305830</strain>
    </source>
</reference>
<dbReference type="HOGENOM" id="CLU_010194_8_2_1"/>
<keyword evidence="2" id="KW-0560">Oxidoreductase</keyword>
<evidence type="ECO:0000313" key="3">
    <source>
        <dbReference type="EMBL" id="KIM19771.1"/>
    </source>
</evidence>
<dbReference type="Gene3D" id="3.40.50.720">
    <property type="entry name" value="NAD(P)-binding Rossmann-like Domain"/>
    <property type="match status" value="1"/>
</dbReference>
<organism evidence="3 4">
    <name type="scientific">Serendipita vermifera MAFF 305830</name>
    <dbReference type="NCBI Taxonomy" id="933852"/>
    <lineage>
        <taxon>Eukaryota</taxon>
        <taxon>Fungi</taxon>
        <taxon>Dikarya</taxon>
        <taxon>Basidiomycota</taxon>
        <taxon>Agaricomycotina</taxon>
        <taxon>Agaricomycetes</taxon>
        <taxon>Sebacinales</taxon>
        <taxon>Serendipitaceae</taxon>
        <taxon>Serendipita</taxon>
    </lineage>
</organism>
<proteinExistence type="inferred from homology"/>
<comment type="similarity">
    <text evidence="1">Belongs to the short-chain dehydrogenases/reductases (SDR) family.</text>
</comment>
<dbReference type="PANTHER" id="PTHR42901:SF1">
    <property type="entry name" value="ALCOHOL DEHYDROGENASE"/>
    <property type="match status" value="1"/>
</dbReference>
<dbReference type="InterPro" id="IPR002347">
    <property type="entry name" value="SDR_fam"/>
</dbReference>
<reference evidence="3 4" key="1">
    <citation type="submission" date="2014-04" db="EMBL/GenBank/DDBJ databases">
        <authorList>
            <consortium name="DOE Joint Genome Institute"/>
            <person name="Kuo A."/>
            <person name="Zuccaro A."/>
            <person name="Kohler A."/>
            <person name="Nagy L.G."/>
            <person name="Floudas D."/>
            <person name="Copeland A."/>
            <person name="Barry K.W."/>
            <person name="Cichocki N."/>
            <person name="Veneault-Fourrey C."/>
            <person name="LaButti K."/>
            <person name="Lindquist E.A."/>
            <person name="Lipzen A."/>
            <person name="Lundell T."/>
            <person name="Morin E."/>
            <person name="Murat C."/>
            <person name="Sun H."/>
            <person name="Tunlid A."/>
            <person name="Henrissat B."/>
            <person name="Grigoriev I.V."/>
            <person name="Hibbett D.S."/>
            <person name="Martin F."/>
            <person name="Nordberg H.P."/>
            <person name="Cantor M.N."/>
            <person name="Hua S.X."/>
        </authorList>
    </citation>
    <scope>NUCLEOTIDE SEQUENCE [LARGE SCALE GENOMIC DNA]</scope>
    <source>
        <strain evidence="3 4">MAFF 305830</strain>
    </source>
</reference>
<protein>
    <recommendedName>
        <fullName evidence="5">NAD(P)-binding protein</fullName>
    </recommendedName>
</protein>
<evidence type="ECO:0000256" key="2">
    <source>
        <dbReference type="ARBA" id="ARBA00023002"/>
    </source>
</evidence>
<dbReference type="PANTHER" id="PTHR42901">
    <property type="entry name" value="ALCOHOL DEHYDROGENASE"/>
    <property type="match status" value="1"/>
</dbReference>
<dbReference type="CDD" id="cd05233">
    <property type="entry name" value="SDR_c"/>
    <property type="match status" value="1"/>
</dbReference>
<keyword evidence="4" id="KW-1185">Reference proteome</keyword>
<dbReference type="Proteomes" id="UP000054097">
    <property type="component" value="Unassembled WGS sequence"/>
</dbReference>
<dbReference type="GO" id="GO:0016491">
    <property type="term" value="F:oxidoreductase activity"/>
    <property type="evidence" value="ECO:0007669"/>
    <property type="project" value="UniProtKB-KW"/>
</dbReference>
<sequence length="276" mass="30410">MSFNELGSSRPFFTKTIHRDVYSTIDPTSPSLALPGKTVLVTGGGRGIGIGIVESYAKSQAKTIILTGRTESSLAAVQAKFKALYPKTEFISLASDIGVLEDVTALFNNLKSRVSQIDILVNNAALGPDHGIKLGETDPASWKSSVDFNVSGPSYLARDLIQFDPSEFSTIFINITTEVTEPFLEMSGYIPTKLPSIKPIELMALEYPNNLRAYAMIPESHPQICYLVTRTPDSWLLLRQACVWFSLRLETSLTPAGEFWANDYPIGTRNGKEYIF</sequence>
<gene>
    <name evidence="3" type="ORF">M408DRAFT_83068</name>
</gene>
<dbReference type="EMBL" id="KN824549">
    <property type="protein sequence ID" value="KIM19771.1"/>
    <property type="molecule type" value="Genomic_DNA"/>
</dbReference>
<dbReference type="STRING" id="933852.A0A0C3AKE9"/>
<evidence type="ECO:0000313" key="4">
    <source>
        <dbReference type="Proteomes" id="UP000054097"/>
    </source>
</evidence>
<dbReference type="Pfam" id="PF00106">
    <property type="entry name" value="adh_short"/>
    <property type="match status" value="1"/>
</dbReference>
<dbReference type="SUPFAM" id="SSF51735">
    <property type="entry name" value="NAD(P)-binding Rossmann-fold domains"/>
    <property type="match status" value="1"/>
</dbReference>
<name>A0A0C3AKE9_SERVB</name>
<evidence type="ECO:0000256" key="1">
    <source>
        <dbReference type="ARBA" id="ARBA00006484"/>
    </source>
</evidence>
<dbReference type="PRINTS" id="PR00081">
    <property type="entry name" value="GDHRDH"/>
</dbReference>
<accession>A0A0C3AKE9</accession>
<evidence type="ECO:0008006" key="5">
    <source>
        <dbReference type="Google" id="ProtNLM"/>
    </source>
</evidence>
<dbReference type="AlphaFoldDB" id="A0A0C3AKE9"/>